<feature type="compositionally biased region" description="Basic and acidic residues" evidence="1">
    <location>
        <begin position="34"/>
        <end position="56"/>
    </location>
</feature>
<feature type="compositionally biased region" description="Polar residues" evidence="1">
    <location>
        <begin position="1"/>
        <end position="11"/>
    </location>
</feature>
<dbReference type="EMBL" id="JBBNAE010000009">
    <property type="protein sequence ID" value="KAK9096876.1"/>
    <property type="molecule type" value="Genomic_DNA"/>
</dbReference>
<evidence type="ECO:0000256" key="1">
    <source>
        <dbReference type="SAM" id="MobiDB-lite"/>
    </source>
</evidence>
<organism evidence="2 3">
    <name type="scientific">Stephania japonica</name>
    <dbReference type="NCBI Taxonomy" id="461633"/>
    <lineage>
        <taxon>Eukaryota</taxon>
        <taxon>Viridiplantae</taxon>
        <taxon>Streptophyta</taxon>
        <taxon>Embryophyta</taxon>
        <taxon>Tracheophyta</taxon>
        <taxon>Spermatophyta</taxon>
        <taxon>Magnoliopsida</taxon>
        <taxon>Ranunculales</taxon>
        <taxon>Menispermaceae</taxon>
        <taxon>Menispermoideae</taxon>
        <taxon>Cissampelideae</taxon>
        <taxon>Stephania</taxon>
    </lineage>
</organism>
<dbReference type="PANTHER" id="PTHR14791">
    <property type="entry name" value="BOMB/KIRA PROTEINS"/>
    <property type="match status" value="1"/>
</dbReference>
<feature type="region of interest" description="Disordered" evidence="1">
    <location>
        <begin position="1"/>
        <end position="56"/>
    </location>
</feature>
<accession>A0AAP0ENT0</accession>
<keyword evidence="3" id="KW-1185">Reference proteome</keyword>
<reference evidence="2 3" key="1">
    <citation type="submission" date="2024-01" db="EMBL/GenBank/DDBJ databases">
        <title>Genome assemblies of Stephania.</title>
        <authorList>
            <person name="Yang L."/>
        </authorList>
    </citation>
    <scope>NUCLEOTIDE SEQUENCE [LARGE SCALE GENOMIC DNA]</scope>
    <source>
        <strain evidence="2">QJT</strain>
        <tissue evidence="2">Leaf</tissue>
    </source>
</reference>
<dbReference type="Proteomes" id="UP001417504">
    <property type="component" value="Unassembled WGS sequence"/>
</dbReference>
<dbReference type="InterPro" id="IPR051105">
    <property type="entry name" value="WWC/KIBRA_Hippo_Reg"/>
</dbReference>
<sequence>MVSIQQESLSSPKRKPIAFDHKVIMVENSSNKRKWADREDSRGSFGGDDHRDKKASDPLEWKKCLDMNFGHRNLYNKRGCEDPRQQRSTTPGLFGSTLGPMSLELELNLPCQSPRSTRVDDNSTKIYNSKRSFSLNSNITAATTTTTATSINNTSKNLNREMKNSCSIKRCSSWLSFEEDQEDMVAAVCMRCHMLVILCRASPSCPNCKFMHPPQQKSPVNCKPLLPCKE</sequence>
<evidence type="ECO:0000313" key="3">
    <source>
        <dbReference type="Proteomes" id="UP001417504"/>
    </source>
</evidence>
<dbReference type="AlphaFoldDB" id="A0AAP0ENT0"/>
<name>A0AAP0ENT0_9MAGN</name>
<proteinExistence type="predicted"/>
<dbReference type="PANTHER" id="PTHR14791:SF42">
    <property type="entry name" value="F16L1.2 PROTEIN"/>
    <property type="match status" value="1"/>
</dbReference>
<gene>
    <name evidence="2" type="ORF">Sjap_022373</name>
</gene>
<comment type="caution">
    <text evidence="2">The sequence shown here is derived from an EMBL/GenBank/DDBJ whole genome shotgun (WGS) entry which is preliminary data.</text>
</comment>
<protein>
    <submittedName>
        <fullName evidence="2">Uncharacterized protein</fullName>
    </submittedName>
</protein>
<evidence type="ECO:0000313" key="2">
    <source>
        <dbReference type="EMBL" id="KAK9096876.1"/>
    </source>
</evidence>